<dbReference type="KEGG" id="pca:Pcar_0018"/>
<dbReference type="Gene3D" id="3.55.10.10">
    <property type="entry name" value="Archease domain"/>
    <property type="match status" value="1"/>
</dbReference>
<keyword evidence="2" id="KW-0819">tRNA processing</keyword>
<dbReference type="STRING" id="338963.Pcar_0018"/>
<dbReference type="GO" id="GO:0008033">
    <property type="term" value="P:tRNA processing"/>
    <property type="evidence" value="ECO:0007669"/>
    <property type="project" value="UniProtKB-KW"/>
</dbReference>
<evidence type="ECO:0000313" key="6">
    <source>
        <dbReference type="EMBL" id="ABA87281.1"/>
    </source>
</evidence>
<evidence type="ECO:0000259" key="5">
    <source>
        <dbReference type="Pfam" id="PF01951"/>
    </source>
</evidence>
<dbReference type="PANTHER" id="PTHR12682:SF11">
    <property type="entry name" value="PROTEIN ARCHEASE"/>
    <property type="match status" value="1"/>
</dbReference>
<proteinExistence type="inferred from homology"/>
<gene>
    <name evidence="6" type="ordered locus">Pcar_0018</name>
</gene>
<evidence type="ECO:0000256" key="4">
    <source>
        <dbReference type="ARBA" id="ARBA00022837"/>
    </source>
</evidence>
<keyword evidence="3" id="KW-0479">Metal-binding</keyword>
<sequence>MGGKQKVRSLASATSEPAKRKGGNAAFRLLEHTADMGIEARASSCEELFVQAARGMLAVLAGQADSTAPPKKITLEVRAGDVEELLVVWLNELLYLIQSKGLWPRDIVLSGMQPDLLEARLTVAPLAGVPQREIKAVTYHHLLVSCFHGLWRGRVYLDL</sequence>
<dbReference type="GO" id="GO:0046872">
    <property type="term" value="F:metal ion binding"/>
    <property type="evidence" value="ECO:0007669"/>
    <property type="project" value="UniProtKB-KW"/>
</dbReference>
<dbReference type="SUPFAM" id="SSF69819">
    <property type="entry name" value="MTH1598-like"/>
    <property type="match status" value="1"/>
</dbReference>
<name>Q3A8L1_SYNC1</name>
<dbReference type="InterPro" id="IPR036820">
    <property type="entry name" value="Archease_dom_sf"/>
</dbReference>
<protein>
    <recommendedName>
        <fullName evidence="5">Archease domain-containing protein</fullName>
    </recommendedName>
</protein>
<reference evidence="6 7" key="2">
    <citation type="journal article" date="2012" name="BMC Genomics">
        <title>The genome of Pelobacter carbinolicus reveals surprising metabolic capabilities and physiological features.</title>
        <authorList>
            <person name="Aklujkar M."/>
            <person name="Haveman S.A."/>
            <person name="Didonato R.Jr."/>
            <person name="Chertkov O."/>
            <person name="Han C.S."/>
            <person name="Land M.L."/>
            <person name="Brown P."/>
            <person name="Lovley D.R."/>
        </authorList>
    </citation>
    <scope>NUCLEOTIDE SEQUENCE [LARGE SCALE GENOMIC DNA]</scope>
    <source>
        <strain evidence="7">DSM 2380 / NBRC 103641 / GraBd1</strain>
    </source>
</reference>
<dbReference type="InterPro" id="IPR002804">
    <property type="entry name" value="Archease"/>
</dbReference>
<dbReference type="Proteomes" id="UP000002534">
    <property type="component" value="Chromosome"/>
</dbReference>
<reference evidence="7" key="1">
    <citation type="submission" date="2005-10" db="EMBL/GenBank/DDBJ databases">
        <title>Complete sequence of Pelobacter carbinolicus DSM 2380.</title>
        <authorList>
            <person name="Copeland A."/>
            <person name="Lucas S."/>
            <person name="Lapidus A."/>
            <person name="Barry K."/>
            <person name="Detter J.C."/>
            <person name="Glavina T."/>
            <person name="Hammon N."/>
            <person name="Israni S."/>
            <person name="Pitluck S."/>
            <person name="Chertkov O."/>
            <person name="Schmutz J."/>
            <person name="Larimer F."/>
            <person name="Land M."/>
            <person name="Kyrpides N."/>
            <person name="Ivanova N."/>
            <person name="Richardson P."/>
        </authorList>
    </citation>
    <scope>NUCLEOTIDE SEQUENCE [LARGE SCALE GENOMIC DNA]</scope>
    <source>
        <strain evidence="7">DSM 2380 / NBRC 103641 / GraBd1</strain>
    </source>
</reference>
<dbReference type="eggNOG" id="COG1371">
    <property type="taxonomic scope" value="Bacteria"/>
</dbReference>
<evidence type="ECO:0000256" key="3">
    <source>
        <dbReference type="ARBA" id="ARBA00022723"/>
    </source>
</evidence>
<dbReference type="AlphaFoldDB" id="Q3A8L1"/>
<dbReference type="PANTHER" id="PTHR12682">
    <property type="entry name" value="ARCHEASE"/>
    <property type="match status" value="1"/>
</dbReference>
<feature type="domain" description="Archease" evidence="5">
    <location>
        <begin position="27"/>
        <end position="159"/>
    </location>
</feature>
<evidence type="ECO:0000256" key="1">
    <source>
        <dbReference type="ARBA" id="ARBA00007963"/>
    </source>
</evidence>
<evidence type="ECO:0000313" key="7">
    <source>
        <dbReference type="Proteomes" id="UP000002534"/>
    </source>
</evidence>
<evidence type="ECO:0000256" key="2">
    <source>
        <dbReference type="ARBA" id="ARBA00022694"/>
    </source>
</evidence>
<dbReference type="HOGENOM" id="CLU_111362_3_0_7"/>
<dbReference type="InterPro" id="IPR023572">
    <property type="entry name" value="Archease_dom"/>
</dbReference>
<organism evidence="6 7">
    <name type="scientific">Syntrophotalea carbinolica (strain DSM 2380 / NBRC 103641 / GraBd1)</name>
    <name type="common">Pelobacter carbinolicus</name>
    <dbReference type="NCBI Taxonomy" id="338963"/>
    <lineage>
        <taxon>Bacteria</taxon>
        <taxon>Pseudomonadati</taxon>
        <taxon>Thermodesulfobacteriota</taxon>
        <taxon>Desulfuromonadia</taxon>
        <taxon>Desulfuromonadales</taxon>
        <taxon>Syntrophotaleaceae</taxon>
        <taxon>Syntrophotalea</taxon>
    </lineage>
</organism>
<keyword evidence="4" id="KW-0106">Calcium</keyword>
<keyword evidence="7" id="KW-1185">Reference proteome</keyword>
<dbReference type="Pfam" id="PF01951">
    <property type="entry name" value="Archease"/>
    <property type="match status" value="1"/>
</dbReference>
<dbReference type="EMBL" id="CP000142">
    <property type="protein sequence ID" value="ABA87281.1"/>
    <property type="molecule type" value="Genomic_DNA"/>
</dbReference>
<accession>Q3A8L1</accession>
<comment type="similarity">
    <text evidence="1">Belongs to the archease family.</text>
</comment>